<sequence length="122" mass="13602">MERGRQRHSARLRPGGAEAQLSLGRALGWGRWSARYAYQQTATAQHANHELSVSLATDAARTLQTVLVGYGPVWRWTYSGRASLSGAGAPGPPAWTSRRWRARRCNWGRLWPGACRCKRGWA</sequence>
<dbReference type="EMBL" id="JBHSWB010000001">
    <property type="protein sequence ID" value="MFC6660138.1"/>
    <property type="molecule type" value="Genomic_DNA"/>
</dbReference>
<organism evidence="1 2">
    <name type="scientific">Deinococcus multiflagellatus</name>
    <dbReference type="NCBI Taxonomy" id="1656887"/>
    <lineage>
        <taxon>Bacteria</taxon>
        <taxon>Thermotogati</taxon>
        <taxon>Deinococcota</taxon>
        <taxon>Deinococci</taxon>
        <taxon>Deinococcales</taxon>
        <taxon>Deinococcaceae</taxon>
        <taxon>Deinococcus</taxon>
    </lineage>
</organism>
<evidence type="ECO:0000313" key="2">
    <source>
        <dbReference type="Proteomes" id="UP001596317"/>
    </source>
</evidence>
<protein>
    <submittedName>
        <fullName evidence="1">Uncharacterized protein</fullName>
    </submittedName>
</protein>
<comment type="caution">
    <text evidence="1">The sequence shown here is derived from an EMBL/GenBank/DDBJ whole genome shotgun (WGS) entry which is preliminary data.</text>
</comment>
<reference evidence="2" key="1">
    <citation type="journal article" date="2019" name="Int. J. Syst. Evol. Microbiol.">
        <title>The Global Catalogue of Microorganisms (GCM) 10K type strain sequencing project: providing services to taxonomists for standard genome sequencing and annotation.</title>
        <authorList>
            <consortium name="The Broad Institute Genomics Platform"/>
            <consortium name="The Broad Institute Genome Sequencing Center for Infectious Disease"/>
            <person name="Wu L."/>
            <person name="Ma J."/>
        </authorList>
    </citation>
    <scope>NUCLEOTIDE SEQUENCE [LARGE SCALE GENOMIC DNA]</scope>
    <source>
        <strain evidence="2">CCUG 63830</strain>
    </source>
</reference>
<proteinExistence type="predicted"/>
<gene>
    <name evidence="1" type="ORF">ACFP90_07030</name>
</gene>
<dbReference type="Proteomes" id="UP001596317">
    <property type="component" value="Unassembled WGS sequence"/>
</dbReference>
<dbReference type="RefSeq" id="WP_380055012.1">
    <property type="nucleotide sequence ID" value="NZ_JBHSWB010000001.1"/>
</dbReference>
<evidence type="ECO:0000313" key="1">
    <source>
        <dbReference type="EMBL" id="MFC6660138.1"/>
    </source>
</evidence>
<keyword evidence="2" id="KW-1185">Reference proteome</keyword>
<name>A0ABW1ZHZ4_9DEIO</name>
<accession>A0ABW1ZHZ4</accession>